<accession>A0A8H5H6C9</accession>
<dbReference type="SUPFAM" id="SSF56349">
    <property type="entry name" value="DNA breaking-rejoining enzymes"/>
    <property type="match status" value="1"/>
</dbReference>
<name>A0A8H5H6C9_9AGAR</name>
<dbReference type="GO" id="GO:0003677">
    <property type="term" value="F:DNA binding"/>
    <property type="evidence" value="ECO:0007669"/>
    <property type="project" value="UniProtKB-KW"/>
</dbReference>
<keyword evidence="1 5" id="KW-0479">Metal-binding</keyword>
<feature type="compositionally biased region" description="Low complexity" evidence="6">
    <location>
        <begin position="89"/>
        <end position="104"/>
    </location>
</feature>
<dbReference type="GO" id="GO:0030695">
    <property type="term" value="F:GTPase regulator activity"/>
    <property type="evidence" value="ECO:0007669"/>
    <property type="project" value="UniProtKB-ARBA"/>
</dbReference>
<dbReference type="InterPro" id="IPR013762">
    <property type="entry name" value="Integrase-like_cat_sf"/>
</dbReference>
<dbReference type="PANTHER" id="PTHR24216:SF65">
    <property type="entry name" value="PAXILLIN-LIKE PROTEIN 1"/>
    <property type="match status" value="1"/>
</dbReference>
<feature type="compositionally biased region" description="Polar residues" evidence="6">
    <location>
        <begin position="1810"/>
        <end position="1826"/>
    </location>
</feature>
<keyword evidence="3" id="KW-0238">DNA-binding</keyword>
<feature type="region of interest" description="Disordered" evidence="6">
    <location>
        <begin position="1594"/>
        <end position="1638"/>
    </location>
</feature>
<feature type="region of interest" description="Disordered" evidence="6">
    <location>
        <begin position="272"/>
        <end position="395"/>
    </location>
</feature>
<feature type="compositionally biased region" description="Basic residues" evidence="6">
    <location>
        <begin position="1"/>
        <end position="10"/>
    </location>
</feature>
<evidence type="ECO:0000259" key="7">
    <source>
        <dbReference type="PROSITE" id="PS50023"/>
    </source>
</evidence>
<evidence type="ECO:0000256" key="3">
    <source>
        <dbReference type="ARBA" id="ARBA00023125"/>
    </source>
</evidence>
<keyword evidence="2 5" id="KW-0862">Zinc</keyword>
<dbReference type="InterPro" id="IPR043502">
    <property type="entry name" value="DNA/RNA_pol_sf"/>
</dbReference>
<sequence>MAPPPKRKGSRSTSRAPSPPAKDTSSLSAITEEDLAASSQAPPHPPPRPHMLEPSSQSHPSATLSLSGDPQTLSATSPSAVDRVFRDPSTSTLSSESSNRTSFSGPSPIPLHSAPPSGTSGPSTAPSLSSFPATQVQAAQAAVLDVLHPPIPSSLPIPTFVLDSPVTSLPASPARLSARAKAKGRAHSADLGPDFIDKIIASARPMTQPAAPAAPSRPSVHFSGLPSPGPRAEASPASTASPPPSGRLFTEDELAAVLRAYGEDLLRAARAGQDPLRLDPSSDPAVRTPSAPLHRNSNGSPGGHTHVPHCHGDDHAPWCSHSAADRQRASHSQHLHRSSRGQASAPYPPHAYPRDRSHPHSHRYPASPPTLPDPFSVDSSLSDGDPYGEHGNANDFTAELNANEIVTPDRVVRILRGGWQEYIPLDALTNEACRSASFAPQRQDDASIALNAGGRLQLRSSALDCSRELKIPILGWMQATRNFVDAIKYHYHCPTDHRPGGVGARRIASAFKGHYRIILRRPDFESNFLTYVEYDIFIRRQFLSRLHSGRPMFSVDQFHESVYQTYDLTLPPPAAPPVNPTPAGPALAPVEIATLAPFAACAAAAASIVSPSAPALRNTSSKAPTAVGPVLPVVSSASDGTVPPPVPNPTALMSTAVRSAELLSMVRNSALSELHLPISTPLRPARWAALLQETGGLPRFLEVPKGLTSGFSLGLENFALDHTYNPPNHYKSPSHHAFVVSKLSEEIRLGRLSHGYPPSLATQLFGHYRTAPLNVIERTPGKLRITVDHSYPRGNPLVPSVNSCINAKHFQCAWGTFSSCYLLVADAPEGTEACVFDVDSAFRNIPTRPIDRTATAIMLNGLIHLDGRLNFGICPAPGIFGLVADAIVWIYLHKGIDAVIKWVDDFIFFRYPKSRLPSGDPIFSYDESIIWSIASDLGWPWAKDKFVPFATSFTYIGFEWSLSLKSVRLPNAKRAKYLTKLAPWTLGSFVSLIATDWLPPPSLQIPVDRAIRHAWQPSTTSAYSRGVRDFFDFCDREKIPLSACIPASEALLCTFAASFGGSLSGGTIRSKCSALRSWHIQNSLPWLGGTQLAYVIKGCENMRPAQSFIAKRAAFSLVDLTILLETLDSSSPLDACVAFVASAAFWGQLRLGELLPSRETHVPKLSFPSWSDLKSPNAAGSRVLHLPHSKTKGNAGENVILTRQHLADPIACLDNHFLANEPPDRSHPLAAYKSVNGTLVTLSKRKFLARCNAVFASRRLPAVSGHCFRISGTTHLLLAGVPPDIVKVMGRWSSDSFLRYWRSLDPFILISDLGVICACSDASHGSPSVWVHSLLIQTPSVLKPKGSLSSYPTYTVYRVSAHIASSTSYSSRPPSPLKHSGTAPAPESDILPSLHDTTLSKVYGSVLQPKETLTTHSCAICSSPFPPDATIYPDPTTLSTSRFLCRPCYETNGGTKGACPTCSRPVLTLKSEGGFVHAADQYWHKKCFNCSGCFKNIGDSPMVDLLGRPSCAECFENCLKRDPVTPKKYTPKSNNNSPRVEKPNNLGGMSSNSKNRQSREGSPAIEELEQRLGIAKSREGSPALEDLSQRLAMLGKPSGSRYSDISPTARRYTGTRRDSNHLDRSVDRRGSRTHESPIRYERVRSPELGYRDSTIKVKPGSPSPVRYQSTGSPAPTFDAIEEMKQRFIKASSPSPDRITMVHSPAIRETPPLRLSRSSTSLRSSPRIRSPNFDTGPTSPLSPMMPPTPDLMSDFSDTMTQSSFSGPDSPPRNDEVGDVFKVSKSYGIDYGPRYARGDFLDATEDVIIEETPSQMNTPTRTPNSTRGRPNPPSTISSSSPLRSKSARPPERDDSGLDLSSYASSHSSSTNCAACKGSLFSIRGGGKFVTVPGDSLDSPSMTYHVDCFKCAVCGGVFSEAATAQAVFVKSNDVRTSGKDQNSQGVKSGFLEHEVCIERVTIALKHPCCEDHDAADIHVVKSIGAISIDCASHIRDGNVSSLR</sequence>
<evidence type="ECO:0000313" key="8">
    <source>
        <dbReference type="EMBL" id="KAF5377504.1"/>
    </source>
</evidence>
<proteinExistence type="predicted"/>
<evidence type="ECO:0000256" key="5">
    <source>
        <dbReference type="PROSITE-ProRule" id="PRU00125"/>
    </source>
</evidence>
<dbReference type="PANTHER" id="PTHR24216">
    <property type="entry name" value="PAXILLIN-RELATED"/>
    <property type="match status" value="1"/>
</dbReference>
<feature type="compositionally biased region" description="Low complexity" evidence="6">
    <location>
        <begin position="209"/>
        <end position="219"/>
    </location>
</feature>
<evidence type="ECO:0000256" key="1">
    <source>
        <dbReference type="ARBA" id="ARBA00022723"/>
    </source>
</evidence>
<dbReference type="CDD" id="cd08368">
    <property type="entry name" value="LIM"/>
    <property type="match status" value="2"/>
</dbReference>
<dbReference type="PROSITE" id="PS50023">
    <property type="entry name" value="LIM_DOMAIN_2"/>
    <property type="match status" value="2"/>
</dbReference>
<feature type="compositionally biased region" description="Basic residues" evidence="6">
    <location>
        <begin position="329"/>
        <end position="339"/>
    </location>
</feature>
<dbReference type="Pfam" id="PF00412">
    <property type="entry name" value="LIM"/>
    <property type="match status" value="1"/>
</dbReference>
<feature type="compositionally biased region" description="Polar residues" evidence="6">
    <location>
        <begin position="1754"/>
        <end position="1765"/>
    </location>
</feature>
<feature type="domain" description="LIM zinc-binding" evidence="7">
    <location>
        <begin position="1868"/>
        <end position="1945"/>
    </location>
</feature>
<feature type="region of interest" description="Disordered" evidence="6">
    <location>
        <begin position="1366"/>
        <end position="1386"/>
    </location>
</feature>
<dbReference type="InterPro" id="IPR011010">
    <property type="entry name" value="DNA_brk_join_enz"/>
</dbReference>
<feature type="region of interest" description="Disordered" evidence="6">
    <location>
        <begin position="1525"/>
        <end position="1564"/>
    </location>
</feature>
<dbReference type="GO" id="GO:0006310">
    <property type="term" value="P:DNA recombination"/>
    <property type="evidence" value="ECO:0007669"/>
    <property type="project" value="UniProtKB-KW"/>
</dbReference>
<dbReference type="InterPro" id="IPR010998">
    <property type="entry name" value="Integrase_recombinase_N"/>
</dbReference>
<organism evidence="8 9">
    <name type="scientific">Tricholomella constricta</name>
    <dbReference type="NCBI Taxonomy" id="117010"/>
    <lineage>
        <taxon>Eukaryota</taxon>
        <taxon>Fungi</taxon>
        <taxon>Dikarya</taxon>
        <taxon>Basidiomycota</taxon>
        <taxon>Agaricomycotina</taxon>
        <taxon>Agaricomycetes</taxon>
        <taxon>Agaricomycetidae</taxon>
        <taxon>Agaricales</taxon>
        <taxon>Tricholomatineae</taxon>
        <taxon>Lyophyllaceae</taxon>
        <taxon>Tricholomella</taxon>
    </lineage>
</organism>
<dbReference type="InterPro" id="IPR001781">
    <property type="entry name" value="Znf_LIM"/>
</dbReference>
<feature type="region of interest" description="Disordered" evidence="6">
    <location>
        <begin position="1"/>
        <end position="136"/>
    </location>
</feature>
<dbReference type="Proteomes" id="UP000565441">
    <property type="component" value="Unassembled WGS sequence"/>
</dbReference>
<feature type="compositionally biased region" description="Basic and acidic residues" evidence="6">
    <location>
        <begin position="1615"/>
        <end position="1638"/>
    </location>
</feature>
<protein>
    <recommendedName>
        <fullName evidence="7">LIM zinc-binding domain-containing protein</fullName>
    </recommendedName>
</protein>
<feature type="compositionally biased region" description="Low complexity" evidence="6">
    <location>
        <begin position="1711"/>
        <end position="1741"/>
    </location>
</feature>
<dbReference type="Gene3D" id="1.10.443.10">
    <property type="entry name" value="Intergrase catalytic core"/>
    <property type="match status" value="1"/>
</dbReference>
<evidence type="ECO:0000256" key="2">
    <source>
        <dbReference type="ARBA" id="ARBA00022833"/>
    </source>
</evidence>
<feature type="compositionally biased region" description="Low complexity" evidence="6">
    <location>
        <begin position="1832"/>
        <end position="1842"/>
    </location>
</feature>
<dbReference type="Gene3D" id="1.10.150.130">
    <property type="match status" value="1"/>
</dbReference>
<dbReference type="EMBL" id="JAACJP010000023">
    <property type="protein sequence ID" value="KAF5377504.1"/>
    <property type="molecule type" value="Genomic_DNA"/>
</dbReference>
<reference evidence="8 9" key="1">
    <citation type="journal article" date="2020" name="ISME J.">
        <title>Uncovering the hidden diversity of litter-decomposition mechanisms in mushroom-forming fungi.</title>
        <authorList>
            <person name="Floudas D."/>
            <person name="Bentzer J."/>
            <person name="Ahren D."/>
            <person name="Johansson T."/>
            <person name="Persson P."/>
            <person name="Tunlid A."/>
        </authorList>
    </citation>
    <scope>NUCLEOTIDE SEQUENCE [LARGE SCALE GENOMIC DNA]</scope>
    <source>
        <strain evidence="8 9">CBS 661.87</strain>
    </source>
</reference>
<feature type="compositionally biased region" description="Low complexity" evidence="6">
    <location>
        <begin position="114"/>
        <end position="136"/>
    </location>
</feature>
<feature type="region of interest" description="Disordered" evidence="6">
    <location>
        <begin position="1707"/>
        <end position="1776"/>
    </location>
</feature>
<dbReference type="SUPFAM" id="SSF47823">
    <property type="entry name" value="lambda integrase-like, N-terminal domain"/>
    <property type="match status" value="1"/>
</dbReference>
<evidence type="ECO:0000256" key="6">
    <source>
        <dbReference type="SAM" id="MobiDB-lite"/>
    </source>
</evidence>
<keyword evidence="4" id="KW-0233">DNA recombination</keyword>
<feature type="region of interest" description="Disordered" evidence="6">
    <location>
        <begin position="206"/>
        <end position="248"/>
    </location>
</feature>
<feature type="compositionally biased region" description="Polar residues" evidence="6">
    <location>
        <begin position="54"/>
        <end position="79"/>
    </location>
</feature>
<evidence type="ECO:0000313" key="9">
    <source>
        <dbReference type="Proteomes" id="UP000565441"/>
    </source>
</evidence>
<feature type="compositionally biased region" description="Low complexity" evidence="6">
    <location>
        <begin position="1855"/>
        <end position="1867"/>
    </location>
</feature>
<gene>
    <name evidence="8" type="ORF">D9615_005283</name>
</gene>
<feature type="region of interest" description="Disordered" evidence="6">
    <location>
        <begin position="1807"/>
        <end position="1870"/>
    </location>
</feature>
<evidence type="ECO:0000256" key="4">
    <source>
        <dbReference type="ARBA" id="ARBA00023172"/>
    </source>
</evidence>
<dbReference type="PROSITE" id="PS00478">
    <property type="entry name" value="LIM_DOMAIN_1"/>
    <property type="match status" value="1"/>
</dbReference>
<keyword evidence="5" id="KW-0440">LIM domain</keyword>
<keyword evidence="9" id="KW-1185">Reference proteome</keyword>
<dbReference type="GO" id="GO:0046872">
    <property type="term" value="F:metal ion binding"/>
    <property type="evidence" value="ECO:0007669"/>
    <property type="project" value="UniProtKB-KW"/>
</dbReference>
<feature type="domain" description="LIM zinc-binding" evidence="7">
    <location>
        <begin position="1457"/>
        <end position="1521"/>
    </location>
</feature>
<dbReference type="SUPFAM" id="SSF56672">
    <property type="entry name" value="DNA/RNA polymerases"/>
    <property type="match status" value="1"/>
</dbReference>
<dbReference type="Gene3D" id="2.10.110.10">
    <property type="entry name" value="Cysteine Rich Protein"/>
    <property type="match status" value="2"/>
</dbReference>
<dbReference type="GO" id="GO:0015074">
    <property type="term" value="P:DNA integration"/>
    <property type="evidence" value="ECO:0007669"/>
    <property type="project" value="InterPro"/>
</dbReference>
<dbReference type="SMART" id="SM00132">
    <property type="entry name" value="LIM"/>
    <property type="match status" value="2"/>
</dbReference>
<dbReference type="OrthoDB" id="1112565at2759"/>
<comment type="caution">
    <text evidence="8">The sequence shown here is derived from an EMBL/GenBank/DDBJ whole genome shotgun (WGS) entry which is preliminary data.</text>
</comment>